<dbReference type="AlphaFoldDB" id="A0A0K2GC02"/>
<evidence type="ECO:0000256" key="2">
    <source>
        <dbReference type="SAM" id="SignalP"/>
    </source>
</evidence>
<accession>A0A0K2GC02</accession>
<organism evidence="3 4">
    <name type="scientific">Nitrospira moscoviensis</name>
    <dbReference type="NCBI Taxonomy" id="42253"/>
    <lineage>
        <taxon>Bacteria</taxon>
        <taxon>Pseudomonadati</taxon>
        <taxon>Nitrospirota</taxon>
        <taxon>Nitrospiria</taxon>
        <taxon>Nitrospirales</taxon>
        <taxon>Nitrospiraceae</taxon>
        <taxon>Nitrospira</taxon>
    </lineage>
</organism>
<feature type="compositionally biased region" description="Basic and acidic residues" evidence="1">
    <location>
        <begin position="78"/>
        <end position="107"/>
    </location>
</feature>
<name>A0A0K2GC02_NITMO</name>
<evidence type="ECO:0000313" key="4">
    <source>
        <dbReference type="Proteomes" id="UP000069205"/>
    </source>
</evidence>
<dbReference type="Proteomes" id="UP000069205">
    <property type="component" value="Chromosome"/>
</dbReference>
<feature type="region of interest" description="Disordered" evidence="1">
    <location>
        <begin position="78"/>
        <end position="117"/>
    </location>
</feature>
<reference evidence="3 4" key="1">
    <citation type="journal article" date="2015" name="Proc. Natl. Acad. Sci. U.S.A.">
        <title>Expanded metabolic versatility of ubiquitous nitrite-oxidizing bacteria from the genus Nitrospira.</title>
        <authorList>
            <person name="Koch H."/>
            <person name="Lucker S."/>
            <person name="Albertsen M."/>
            <person name="Kitzinger K."/>
            <person name="Herbold C."/>
            <person name="Spieck E."/>
            <person name="Nielsen P.H."/>
            <person name="Wagner M."/>
            <person name="Daims H."/>
        </authorList>
    </citation>
    <scope>NUCLEOTIDE SEQUENCE [LARGE SCALE GENOMIC DNA]</scope>
    <source>
        <strain evidence="3 4">NSP M-1</strain>
    </source>
</reference>
<dbReference type="PATRIC" id="fig|42253.5.peg.1948"/>
<feature type="signal peptide" evidence="2">
    <location>
        <begin position="1"/>
        <end position="21"/>
    </location>
</feature>
<evidence type="ECO:0000313" key="3">
    <source>
        <dbReference type="EMBL" id="ALA58394.1"/>
    </source>
</evidence>
<feature type="chain" id="PRO_5005476686" evidence="2">
    <location>
        <begin position="22"/>
        <end position="117"/>
    </location>
</feature>
<dbReference type="KEGG" id="nmv:NITMOv2_1977"/>
<proteinExistence type="predicted"/>
<evidence type="ECO:0000256" key="1">
    <source>
        <dbReference type="SAM" id="MobiDB-lite"/>
    </source>
</evidence>
<feature type="compositionally biased region" description="Basic residues" evidence="1">
    <location>
        <begin position="108"/>
        <end position="117"/>
    </location>
</feature>
<keyword evidence="4" id="KW-1185">Reference proteome</keyword>
<protein>
    <submittedName>
        <fullName evidence="3">Uncharacterized protein</fullName>
    </submittedName>
</protein>
<sequence>MRRLLAFSILGTAMAAVPAQAQLDRMGGTSGDVRTPDRPISAPPLRFPEAAGFPSDSMKFLDSIGPRTPEEVLKNLDKDLSRRSTEAAVEPKRDPLDILHEPGETLGKRHPARTTFK</sequence>
<dbReference type="EMBL" id="CP011801">
    <property type="protein sequence ID" value="ALA58394.1"/>
    <property type="molecule type" value="Genomic_DNA"/>
</dbReference>
<dbReference type="RefSeq" id="WP_053379565.1">
    <property type="nucleotide sequence ID" value="NZ_CP011801.1"/>
</dbReference>
<keyword evidence="2" id="KW-0732">Signal</keyword>
<gene>
    <name evidence="3" type="ORF">NITMOv2_1977</name>
</gene>